<dbReference type="NCBIfam" id="TIGR04274">
    <property type="entry name" value="hypoxanDNAglyco"/>
    <property type="match status" value="1"/>
</dbReference>
<sequence length="183" mass="21290">MRTSFASGCYSVRMDKLIKSPVKTAFPPIIDRQCKILLLGTMPGDRSLSLQQYYGHAGNHFWKLIYALFELPVDPDYEARKRFLLSHGIALWDVLESCTCEGSLDSNIKNEVVNDFPAFYKQYPSITEVFFDSRRAEQFYLRYIKKSEAKNYHLLPSPSRANAARTFEQKLEQWKQLLAYVKL</sequence>
<evidence type="ECO:0000313" key="2">
    <source>
        <dbReference type="EMBL" id="MBB6500067.1"/>
    </source>
</evidence>
<dbReference type="EC" id="3.2.2.-" evidence="2"/>
<keyword evidence="2" id="KW-0378">Hydrolase</keyword>
<reference evidence="2 3" key="1">
    <citation type="submission" date="2020-08" db="EMBL/GenBank/DDBJ databases">
        <title>Genomic Encyclopedia of Type Strains, Phase IV (KMG-V): Genome sequencing to study the core and pangenomes of soil and plant-associated prokaryotes.</title>
        <authorList>
            <person name="Whitman W."/>
        </authorList>
    </citation>
    <scope>NUCLEOTIDE SEQUENCE [LARGE SCALE GENOMIC DNA]</scope>
    <source>
        <strain evidence="2 3">M2T3</strain>
    </source>
</reference>
<name>A0A7X0J592_9SPHI</name>
<dbReference type="SMART" id="SM00987">
    <property type="entry name" value="UreE_C"/>
    <property type="match status" value="1"/>
</dbReference>
<dbReference type="InterPro" id="IPR005122">
    <property type="entry name" value="Uracil-DNA_glycosylase-like"/>
</dbReference>
<protein>
    <submittedName>
        <fullName evidence="2">TDG/mug DNA glycosylase family protein</fullName>
        <ecNumber evidence="2">3.2.2.-</ecNumber>
    </submittedName>
</protein>
<keyword evidence="2" id="KW-0326">Glycosidase</keyword>
<comment type="caution">
    <text evidence="2">The sequence shown here is derived from an EMBL/GenBank/DDBJ whole genome shotgun (WGS) entry which is preliminary data.</text>
</comment>
<organism evidence="2 3">
    <name type="scientific">Pedobacter cryoconitis</name>
    <dbReference type="NCBI Taxonomy" id="188932"/>
    <lineage>
        <taxon>Bacteria</taxon>
        <taxon>Pseudomonadati</taxon>
        <taxon>Bacteroidota</taxon>
        <taxon>Sphingobacteriia</taxon>
        <taxon>Sphingobacteriales</taxon>
        <taxon>Sphingobacteriaceae</taxon>
        <taxon>Pedobacter</taxon>
    </lineage>
</organism>
<dbReference type="Gene3D" id="3.40.470.10">
    <property type="entry name" value="Uracil-DNA glycosylase-like domain"/>
    <property type="match status" value="1"/>
</dbReference>
<dbReference type="SUPFAM" id="SSF52141">
    <property type="entry name" value="Uracil-DNA glycosylase-like"/>
    <property type="match status" value="1"/>
</dbReference>
<feature type="domain" description="Uracil-DNA glycosylase-like" evidence="1">
    <location>
        <begin position="27"/>
        <end position="178"/>
    </location>
</feature>
<dbReference type="EMBL" id="JACHCC010000005">
    <property type="protein sequence ID" value="MBB6500067.1"/>
    <property type="molecule type" value="Genomic_DNA"/>
</dbReference>
<dbReference type="InterPro" id="IPR026353">
    <property type="entry name" value="Hypoxan-DNA_Glyclase"/>
</dbReference>
<dbReference type="InterPro" id="IPR036895">
    <property type="entry name" value="Uracil-DNA_glycosylase-like_sf"/>
</dbReference>
<dbReference type="Pfam" id="PF03167">
    <property type="entry name" value="UDG"/>
    <property type="match status" value="1"/>
</dbReference>
<evidence type="ECO:0000313" key="3">
    <source>
        <dbReference type="Proteomes" id="UP000521017"/>
    </source>
</evidence>
<dbReference type="CDD" id="cd10032">
    <property type="entry name" value="UDG-F6_HDG"/>
    <property type="match status" value="1"/>
</dbReference>
<gene>
    <name evidence="2" type="ORF">HDF25_002211</name>
</gene>
<proteinExistence type="predicted"/>
<dbReference type="Proteomes" id="UP000521017">
    <property type="component" value="Unassembled WGS sequence"/>
</dbReference>
<evidence type="ECO:0000259" key="1">
    <source>
        <dbReference type="SMART" id="SM00986"/>
    </source>
</evidence>
<dbReference type="AlphaFoldDB" id="A0A7X0J592"/>
<accession>A0A7X0J592</accession>
<dbReference type="SMART" id="SM00986">
    <property type="entry name" value="UDG"/>
    <property type="match status" value="1"/>
</dbReference>
<dbReference type="GO" id="GO:0016798">
    <property type="term" value="F:hydrolase activity, acting on glycosyl bonds"/>
    <property type="evidence" value="ECO:0007669"/>
    <property type="project" value="UniProtKB-KW"/>
</dbReference>